<feature type="compositionally biased region" description="Basic and acidic residues" evidence="4">
    <location>
        <begin position="155"/>
        <end position="164"/>
    </location>
</feature>
<evidence type="ECO:0000256" key="1">
    <source>
        <dbReference type="ARBA" id="ARBA00004613"/>
    </source>
</evidence>
<accession>A0A8P4K708</accession>
<dbReference type="GO" id="GO:0009986">
    <property type="term" value="C:cell surface"/>
    <property type="evidence" value="ECO:0007669"/>
    <property type="project" value="TreeGrafter"/>
</dbReference>
<keyword evidence="2" id="KW-0964">Secreted</keyword>
<feature type="compositionally biased region" description="Low complexity" evidence="4">
    <location>
        <begin position="132"/>
        <end position="146"/>
    </location>
</feature>
<feature type="region of interest" description="Disordered" evidence="4">
    <location>
        <begin position="74"/>
        <end position="95"/>
    </location>
</feature>
<dbReference type="RefSeq" id="XP_051236621.1">
    <property type="nucleotide sequence ID" value="XM_051380661.1"/>
</dbReference>
<dbReference type="InterPro" id="IPR003112">
    <property type="entry name" value="Olfac-like_dom"/>
</dbReference>
<protein>
    <recommendedName>
        <fullName evidence="5">Olfactomedin-like domain-containing protein</fullName>
    </recommendedName>
</protein>
<dbReference type="PANTHER" id="PTHR23192">
    <property type="entry name" value="OLFACTOMEDIN-RELATED"/>
    <property type="match status" value="1"/>
</dbReference>
<dbReference type="Proteomes" id="UP000694389">
    <property type="component" value="Unassembled WGS sequence"/>
</dbReference>
<dbReference type="GO" id="GO:0007165">
    <property type="term" value="P:signal transduction"/>
    <property type="evidence" value="ECO:0007669"/>
    <property type="project" value="TreeGrafter"/>
</dbReference>
<feature type="domain" description="Olfactomedin-like" evidence="5">
    <location>
        <begin position="716"/>
        <end position="960"/>
    </location>
</feature>
<dbReference type="Gene3D" id="1.20.5.320">
    <property type="entry name" value="6-Phosphogluconate Dehydrogenase, domain 3"/>
    <property type="match status" value="1"/>
</dbReference>
<dbReference type="AlphaFoldDB" id="A0A8P4K708"/>
<feature type="region of interest" description="Disordered" evidence="4">
    <location>
        <begin position="124"/>
        <end position="227"/>
    </location>
</feature>
<feature type="compositionally biased region" description="Basic and acidic residues" evidence="4">
    <location>
        <begin position="643"/>
        <end position="656"/>
    </location>
</feature>
<dbReference type="PROSITE" id="PS51132">
    <property type="entry name" value="OLF"/>
    <property type="match status" value="1"/>
</dbReference>
<name>A0A8P4K708_DICLA</name>
<feature type="compositionally biased region" description="Basic and acidic residues" evidence="4">
    <location>
        <begin position="260"/>
        <end position="283"/>
    </location>
</feature>
<dbReference type="SUPFAM" id="SSF101898">
    <property type="entry name" value="NHL repeat"/>
    <property type="match status" value="1"/>
</dbReference>
<dbReference type="SMART" id="SM00284">
    <property type="entry name" value="OLF"/>
    <property type="match status" value="1"/>
</dbReference>
<dbReference type="GeneID" id="127352364"/>
<reference evidence="6" key="2">
    <citation type="submission" date="2025-09" db="UniProtKB">
        <authorList>
            <consortium name="Ensembl"/>
        </authorList>
    </citation>
    <scope>IDENTIFICATION</scope>
</reference>
<comment type="caution">
    <text evidence="3">Lacks conserved residue(s) required for the propagation of feature annotation.</text>
</comment>
<feature type="compositionally biased region" description="Polar residues" evidence="4">
    <location>
        <begin position="243"/>
        <end position="259"/>
    </location>
</feature>
<reference evidence="6" key="1">
    <citation type="submission" date="2025-08" db="UniProtKB">
        <authorList>
            <consortium name="Ensembl"/>
        </authorList>
    </citation>
    <scope>IDENTIFICATION</scope>
</reference>
<proteinExistence type="predicted"/>
<comment type="subcellular location">
    <subcellularLocation>
        <location evidence="1">Secreted</location>
    </subcellularLocation>
</comment>
<evidence type="ECO:0000256" key="2">
    <source>
        <dbReference type="ARBA" id="ARBA00022525"/>
    </source>
</evidence>
<feature type="region of interest" description="Disordered" evidence="4">
    <location>
        <begin position="636"/>
        <end position="656"/>
    </location>
</feature>
<dbReference type="Pfam" id="PF02191">
    <property type="entry name" value="OLF"/>
    <property type="match status" value="1"/>
</dbReference>
<organism evidence="6 7">
    <name type="scientific">Dicentrarchus labrax</name>
    <name type="common">European seabass</name>
    <name type="synonym">Morone labrax</name>
    <dbReference type="NCBI Taxonomy" id="13489"/>
    <lineage>
        <taxon>Eukaryota</taxon>
        <taxon>Metazoa</taxon>
        <taxon>Chordata</taxon>
        <taxon>Craniata</taxon>
        <taxon>Vertebrata</taxon>
        <taxon>Euteleostomi</taxon>
        <taxon>Actinopterygii</taxon>
        <taxon>Neopterygii</taxon>
        <taxon>Teleostei</taxon>
        <taxon>Neoteleostei</taxon>
        <taxon>Acanthomorphata</taxon>
        <taxon>Eupercaria</taxon>
        <taxon>Moronidae</taxon>
        <taxon>Dicentrarchus</taxon>
    </lineage>
</organism>
<feature type="compositionally biased region" description="Basic and acidic residues" evidence="4">
    <location>
        <begin position="341"/>
        <end position="355"/>
    </location>
</feature>
<dbReference type="GeneTree" id="ENSGT00940000158020"/>
<feature type="compositionally biased region" description="Pro residues" evidence="4">
    <location>
        <begin position="186"/>
        <end position="201"/>
    </location>
</feature>
<feature type="region of interest" description="Disordered" evidence="4">
    <location>
        <begin position="240"/>
        <end position="288"/>
    </location>
</feature>
<feature type="region of interest" description="Disordered" evidence="4">
    <location>
        <begin position="341"/>
        <end position="361"/>
    </location>
</feature>
<sequence>MKERSGVFLAWKVLLVGMCALLLLSSAGLVYLLVRQGELTEELLRLDAQMQALSQSCSLRAGVLPMDPTQAGELKKLHRSRRNQENPTQSQDEKDMLMLMTYSMVPVKALIDLCNSSRGICLTGPPGPPGLPGRAGSPGPQGVPGPEGRRGRKGPPGEKGEPGPKGDPGPPRLKGETYNDILIEGPPGPRGPPGPPGPPGPSCSARCTKARNKTVREQTHQSNMLMDSSAVLIKDDFNETDTENISSSTINKSESPTQHSADESRDVLNVTDSRKRPDTRVESESVLVHPEYSHDSLNDTNTDNVTEAPIKLSTALLLPDVIQNSDTFNGNGNITSTMKKELVSPRPDYRPDRWTETSTEDVTEAPVNVLTDLVSFHKEFNQDTLNDSDTKDVTEGPVQLLTVLPTPPPAHETRDVFNVTDSNKLKDTDKESDLVSFHKEFNQDTLNDSDTKDVTEGPVQLLTDLVSFYKESSQDTPNDSKTEDVTEGPVQILTDSLYSPQNNNKLNLTSNERWTKTVQTPPHSADESRDVLNDTVSRKLPDTKVESESVSVHPEYSYDSLNDTNTDNVTEAPIKLLTALLLPDVIQKSDPFNGNGNITITMKNELVSPRPDYTPDRWTETSTEDVTEAPINVLTESASSHQDNSHDTLKDTDRENATEAPIKLLTASLSADMAQKTDTFNNSRNIMDTPMKSDSSYLLNTNNKDNETKESLTRPECQMKSIKCSEKATKMQSTYGAWMTDASQLDDGRYWLADHFSGRLLAEHRNISTIQNTSNKVIDIKRFYQGCGHVVYKKSLYFHNAGTNRLIKFDLNTRRTDFLIMANSRYHNLTYLFRNSKTYFKFAVDENGLWVIFAAERDDSMMVAKLSPDTFSVESVINTHYPTTKAGNAFIVCGMLYFTDNRDRRVTYAFDLKKESPQDASFDLRPANGILAMLSYYPNKKLLYMWDNSSVKTCRVKLKLT</sequence>
<dbReference type="InterPro" id="IPR008160">
    <property type="entry name" value="Collagen"/>
</dbReference>
<gene>
    <name evidence="6" type="primary">LOC127352364</name>
</gene>
<dbReference type="GO" id="GO:0005615">
    <property type="term" value="C:extracellular space"/>
    <property type="evidence" value="ECO:0007669"/>
    <property type="project" value="TreeGrafter"/>
</dbReference>
<dbReference type="InterPro" id="IPR050605">
    <property type="entry name" value="Olfactomedin-like_domain"/>
</dbReference>
<keyword evidence="7" id="KW-1185">Reference proteome</keyword>
<evidence type="ECO:0000256" key="4">
    <source>
        <dbReference type="SAM" id="MobiDB-lite"/>
    </source>
</evidence>
<evidence type="ECO:0000256" key="3">
    <source>
        <dbReference type="PROSITE-ProRule" id="PRU00446"/>
    </source>
</evidence>
<evidence type="ECO:0000313" key="7">
    <source>
        <dbReference type="Proteomes" id="UP000694389"/>
    </source>
</evidence>
<dbReference type="PANTHER" id="PTHR23192:SF85">
    <property type="entry name" value="GLIOMEDIN"/>
    <property type="match status" value="1"/>
</dbReference>
<dbReference type="Ensembl" id="ENSDLAT00005086989.1">
    <property type="protein sequence ID" value="ENSDLAP00005066726.1"/>
    <property type="gene ID" value="ENSDLAG00005032819.1"/>
</dbReference>
<evidence type="ECO:0000313" key="6">
    <source>
        <dbReference type="Ensembl" id="ENSDLAP00005066726.1"/>
    </source>
</evidence>
<dbReference type="RefSeq" id="XP_051236622.1">
    <property type="nucleotide sequence ID" value="XM_051380662.1"/>
</dbReference>
<dbReference type="Pfam" id="PF01391">
    <property type="entry name" value="Collagen"/>
    <property type="match status" value="1"/>
</dbReference>
<evidence type="ECO:0000259" key="5">
    <source>
        <dbReference type="PROSITE" id="PS51132"/>
    </source>
</evidence>